<dbReference type="RefSeq" id="WP_081315947.1">
    <property type="nucleotide sequence ID" value="NZ_CP023483.1"/>
</dbReference>
<dbReference type="Gene3D" id="2.70.98.10">
    <property type="match status" value="1"/>
</dbReference>
<protein>
    <recommendedName>
        <fullName evidence="3">Aldose 1-epimerase family protein</fullName>
    </recommendedName>
</protein>
<dbReference type="PANTHER" id="PTHR11122:SF13">
    <property type="entry name" value="GLUCOSE-6-PHOSPHATE 1-EPIMERASE"/>
    <property type="match status" value="1"/>
</dbReference>
<dbReference type="EMBL" id="CP023483">
    <property type="protein sequence ID" value="ATF27052.1"/>
    <property type="molecule type" value="Genomic_DNA"/>
</dbReference>
<dbReference type="Pfam" id="PF01263">
    <property type="entry name" value="Aldose_epim"/>
    <property type="match status" value="1"/>
</dbReference>
<dbReference type="InterPro" id="IPR011013">
    <property type="entry name" value="Gal_mutarotase_sf_dom"/>
</dbReference>
<dbReference type="Proteomes" id="UP000243591">
    <property type="component" value="Chromosome"/>
</dbReference>
<evidence type="ECO:0008006" key="3">
    <source>
        <dbReference type="Google" id="ProtNLM"/>
    </source>
</evidence>
<sequence>MAFGIKRSELNDWKKRVSQGEIAFLTHWWQDKRFPGVKSFTKVGCADREKLIEWGRQYGLQPEWMDLKHEDFPHFDLFGDNQYHILRAEGLEATFERFDITLSEGETKMTTHTLINDKASIKVATLGAELQSFVLKETGIEYLWQADPAYWGRHSPVLFPNVGRLKEDCFYFEGERYEQPQHGFARDSEFTLLTSSPTHLLFELTESEKTLKNYPFRFKLHVGYYLDGATLKVEWTVENPADTDLYFSIGGHPAFNIPLEAGEKLADYRLAFDAPYTGELLGLKGPYLEASERHKLTETPQQFITLDKSLFEKDALIFDDLKTIKLEDQLGRHGVCVNTAEMAFVGVWSPTDAAPFVCIEPWQGIADTVDTTQEWTEKFASHQLAPQQIYKTAYEVTVY</sequence>
<dbReference type="SUPFAM" id="SSF74650">
    <property type="entry name" value="Galactose mutarotase-like"/>
    <property type="match status" value="1"/>
</dbReference>
<name>A0A291KIQ8_BROTH</name>
<dbReference type="InterPro" id="IPR008183">
    <property type="entry name" value="Aldose_1/G6P_1-epimerase"/>
</dbReference>
<dbReference type="GO" id="GO:0005975">
    <property type="term" value="P:carbohydrate metabolic process"/>
    <property type="evidence" value="ECO:0007669"/>
    <property type="project" value="InterPro"/>
</dbReference>
<dbReference type="OrthoDB" id="9795355at2"/>
<dbReference type="AlphaFoldDB" id="A0A291KIQ8"/>
<evidence type="ECO:0000313" key="1">
    <source>
        <dbReference type="EMBL" id="ATF27052.1"/>
    </source>
</evidence>
<accession>A0A291KIQ8</accession>
<dbReference type="PANTHER" id="PTHR11122">
    <property type="entry name" value="APOSPORY-ASSOCIATED PROTEIN C-RELATED"/>
    <property type="match status" value="1"/>
</dbReference>
<dbReference type="CDD" id="cd09024">
    <property type="entry name" value="Aldose_epim_lacX"/>
    <property type="match status" value="1"/>
</dbReference>
<dbReference type="STRING" id="2756.BFR44_03930"/>
<dbReference type="KEGG" id="bths:CNY62_12145"/>
<dbReference type="InterPro" id="IPR014718">
    <property type="entry name" value="GH-type_carb-bd"/>
</dbReference>
<dbReference type="InterPro" id="IPR037481">
    <property type="entry name" value="LacX"/>
</dbReference>
<reference evidence="1 2" key="1">
    <citation type="submission" date="2017-09" db="EMBL/GenBank/DDBJ databases">
        <title>Complete Genome Sequences of Two Strains of the Meat Spoilage Bacterium Brochothrix thermosphacta Isolated from Ground Chicken.</title>
        <authorList>
            <person name="Paoli G.C."/>
            <person name="Wijey C."/>
            <person name="Chen C.-Y."/>
            <person name="Nguyen L."/>
            <person name="Yan X."/>
            <person name="Irwin P.L."/>
        </authorList>
    </citation>
    <scope>NUCLEOTIDE SEQUENCE [LARGE SCALE GENOMIC DNA]</scope>
    <source>
        <strain evidence="1 2">BI</strain>
    </source>
</reference>
<evidence type="ECO:0000313" key="2">
    <source>
        <dbReference type="Proteomes" id="UP000243591"/>
    </source>
</evidence>
<dbReference type="GO" id="GO:0030246">
    <property type="term" value="F:carbohydrate binding"/>
    <property type="evidence" value="ECO:0007669"/>
    <property type="project" value="InterPro"/>
</dbReference>
<dbReference type="GO" id="GO:0016853">
    <property type="term" value="F:isomerase activity"/>
    <property type="evidence" value="ECO:0007669"/>
    <property type="project" value="InterPro"/>
</dbReference>
<proteinExistence type="predicted"/>
<organism evidence="1 2">
    <name type="scientific">Brochothrix thermosphacta</name>
    <name type="common">Microbacterium thermosphactum</name>
    <dbReference type="NCBI Taxonomy" id="2756"/>
    <lineage>
        <taxon>Bacteria</taxon>
        <taxon>Bacillati</taxon>
        <taxon>Bacillota</taxon>
        <taxon>Bacilli</taxon>
        <taxon>Bacillales</taxon>
        <taxon>Listeriaceae</taxon>
        <taxon>Brochothrix</taxon>
    </lineage>
</organism>
<gene>
    <name evidence="1" type="ORF">CNY62_12145</name>
</gene>
<keyword evidence="2" id="KW-1185">Reference proteome</keyword>